<evidence type="ECO:0000259" key="2">
    <source>
        <dbReference type="Pfam" id="PF13452"/>
    </source>
</evidence>
<feature type="domain" description="FAS1-like dehydratase" evidence="2">
    <location>
        <begin position="13"/>
        <end position="128"/>
    </location>
</feature>
<evidence type="ECO:0000313" key="3">
    <source>
        <dbReference type="EMBL" id="MXY34683.1"/>
    </source>
</evidence>
<proteinExistence type="predicted"/>
<comment type="caution">
    <text evidence="3">The sequence shown here is derived from an EMBL/GenBank/DDBJ whole genome shotgun (WGS) entry which is preliminary data.</text>
</comment>
<accession>A0A6B0Y3Q2</accession>
<dbReference type="InterPro" id="IPR002539">
    <property type="entry name" value="MaoC-like_dom"/>
</dbReference>
<dbReference type="InterPro" id="IPR039569">
    <property type="entry name" value="FAS1-like_DH_region"/>
</dbReference>
<dbReference type="EMBL" id="VXRY01000468">
    <property type="protein sequence ID" value="MXY34683.1"/>
    <property type="molecule type" value="Genomic_DNA"/>
</dbReference>
<name>A0A6B0Y3Q2_9RHOB</name>
<reference evidence="3" key="1">
    <citation type="submission" date="2019-09" db="EMBL/GenBank/DDBJ databases">
        <title>Characterisation of the sponge microbiome using genome-centric metagenomics.</title>
        <authorList>
            <person name="Engelberts J.P."/>
            <person name="Robbins S.J."/>
            <person name="De Goeij J.M."/>
            <person name="Aranda M."/>
            <person name="Bell S.C."/>
            <person name="Webster N.S."/>
        </authorList>
    </citation>
    <scope>NUCLEOTIDE SEQUENCE</scope>
    <source>
        <strain evidence="3">SB0664_bin_43</strain>
    </source>
</reference>
<dbReference type="Pfam" id="PF01575">
    <property type="entry name" value="MaoC_dehydratas"/>
    <property type="match status" value="1"/>
</dbReference>
<dbReference type="Gene3D" id="3.10.129.10">
    <property type="entry name" value="Hotdog Thioesterase"/>
    <property type="match status" value="2"/>
</dbReference>
<evidence type="ECO:0008006" key="4">
    <source>
        <dbReference type="Google" id="ProtNLM"/>
    </source>
</evidence>
<dbReference type="Pfam" id="PF13452">
    <property type="entry name" value="FAS1_DH_region"/>
    <property type="match status" value="1"/>
</dbReference>
<dbReference type="SUPFAM" id="SSF54637">
    <property type="entry name" value="Thioesterase/thiol ester dehydrase-isomerase"/>
    <property type="match status" value="2"/>
</dbReference>
<dbReference type="InterPro" id="IPR029069">
    <property type="entry name" value="HotDog_dom_sf"/>
</dbReference>
<organism evidence="3">
    <name type="scientific">Boseongicola sp. SB0664_bin_43</name>
    <dbReference type="NCBI Taxonomy" id="2604844"/>
    <lineage>
        <taxon>Bacteria</taxon>
        <taxon>Pseudomonadati</taxon>
        <taxon>Pseudomonadota</taxon>
        <taxon>Alphaproteobacteria</taxon>
        <taxon>Rhodobacterales</taxon>
        <taxon>Paracoccaceae</taxon>
        <taxon>Boseongicola</taxon>
    </lineage>
</organism>
<dbReference type="AlphaFoldDB" id="A0A6B0Y3Q2"/>
<feature type="domain" description="MaoC-like" evidence="1">
    <location>
        <begin position="199"/>
        <end position="290"/>
    </location>
</feature>
<evidence type="ECO:0000259" key="1">
    <source>
        <dbReference type="Pfam" id="PF01575"/>
    </source>
</evidence>
<sequence>MAYDKFIGLSGPDFEFPVELGKQREFAAALHAFQPEFHEGRHPYMFPTLPIIAGYIWGYMLEEPRGSALEALDMADAMSLDGEQEFIFHGPKPRAGDVLAARTWVDDIWEKQGRRGGKLTFYRMKCVFRDASTTEPKVTLLSTSVVPEDVPEDTPQETKATSTAFMGYRETRDEFMTIERTGLSGLKPGDTPGPITMPPHTLTDCVRYQITTGSYGAGHHDSLAARAEGFPTWFGVGMYHAGLLCNYVVSWLGVEPLRRFKVRFLDVTWPGDVLSYSGAVSGIEDRDGEEVTSLELLAERPSGAVVTKAWADLAAP</sequence>
<protein>
    <recommendedName>
        <fullName evidence="4">MaoC-like domain-containing protein</fullName>
    </recommendedName>
</protein>
<gene>
    <name evidence="3" type="ORF">F4Y60_11470</name>
</gene>